<dbReference type="EMBL" id="BLAL01000183">
    <property type="protein sequence ID" value="GES89075.1"/>
    <property type="molecule type" value="Genomic_DNA"/>
</dbReference>
<name>A0A8H3QQC1_9GLOM</name>
<sequence>MTSESCKSCECDKSARPVHVSKPERGEQIYSRVFNPNSKELKAANQLLFSVNEKYQYNSNFKKTFSVTLCSTYYSRFQRKKTSDKSIKKEDKSTAKKKDSSIVKKEFNNNKSTNKVSTISVTKMSDNCIDIESEQDASEISEAKEYGIDEVKLQIVIEKEERINNAVRKMLNNKKLKPGDYKMSYKAINTHGPSSTLKDKLDFNEFVEDYKRNSNESSVSEEDVFNKKKKKSHFIQENSASEEDVSNKKKKKNRAIKEDDLTNEERTRAKTIADLCKKYKCKLHKTSYFMQENCYLQLNPARLQLWTHEIINKNATYDVPPTYPTFSATLRALVNKNNNSVQNSTTTTSTLSAAPSNLIVIQMPFHYPYSHSNTLSNTLTQPPPLPGTHELPSISEFLHILDQKYSSNVYSKFEGAFLQEKITVNAIKNLIDEEMVKLGVNKIGWQKNVRQAVQRY</sequence>
<dbReference type="Proteomes" id="UP000615446">
    <property type="component" value="Unassembled WGS sequence"/>
</dbReference>
<evidence type="ECO:0000313" key="4">
    <source>
        <dbReference type="Proteomes" id="UP000615446"/>
    </source>
</evidence>
<comment type="caution">
    <text evidence="3">The sequence shown here is derived from an EMBL/GenBank/DDBJ whole genome shotgun (WGS) entry which is preliminary data.</text>
</comment>
<feature type="domain" description="SAM" evidence="2">
    <location>
        <begin position="389"/>
        <end position="456"/>
    </location>
</feature>
<gene>
    <name evidence="3" type="ORF">RCL2_001599000</name>
</gene>
<organism evidence="3 4">
    <name type="scientific">Rhizophagus clarus</name>
    <dbReference type="NCBI Taxonomy" id="94130"/>
    <lineage>
        <taxon>Eukaryota</taxon>
        <taxon>Fungi</taxon>
        <taxon>Fungi incertae sedis</taxon>
        <taxon>Mucoromycota</taxon>
        <taxon>Glomeromycotina</taxon>
        <taxon>Glomeromycetes</taxon>
        <taxon>Glomerales</taxon>
        <taxon>Glomeraceae</taxon>
        <taxon>Rhizophagus</taxon>
    </lineage>
</organism>
<dbReference type="OrthoDB" id="2378396at2759"/>
<evidence type="ECO:0000259" key="2">
    <source>
        <dbReference type="PROSITE" id="PS50105"/>
    </source>
</evidence>
<proteinExistence type="predicted"/>
<dbReference type="PROSITE" id="PS50105">
    <property type="entry name" value="SAM_DOMAIN"/>
    <property type="match status" value="1"/>
</dbReference>
<evidence type="ECO:0000256" key="1">
    <source>
        <dbReference type="SAM" id="MobiDB-lite"/>
    </source>
</evidence>
<feature type="region of interest" description="Disordered" evidence="1">
    <location>
        <begin position="230"/>
        <end position="261"/>
    </location>
</feature>
<dbReference type="InterPro" id="IPR001660">
    <property type="entry name" value="SAM"/>
</dbReference>
<reference evidence="3" key="1">
    <citation type="submission" date="2019-10" db="EMBL/GenBank/DDBJ databases">
        <title>Conservation and host-specific expression of non-tandemly repeated heterogenous ribosome RNA gene in arbuscular mycorrhizal fungi.</title>
        <authorList>
            <person name="Maeda T."/>
            <person name="Kobayashi Y."/>
            <person name="Nakagawa T."/>
            <person name="Ezawa T."/>
            <person name="Yamaguchi K."/>
            <person name="Bino T."/>
            <person name="Nishimoto Y."/>
            <person name="Shigenobu S."/>
            <person name="Kawaguchi M."/>
        </authorList>
    </citation>
    <scope>NUCLEOTIDE SEQUENCE</scope>
    <source>
        <strain evidence="3">HR1</strain>
    </source>
</reference>
<dbReference type="AlphaFoldDB" id="A0A8H3QQC1"/>
<protein>
    <recommendedName>
        <fullName evidence="2">SAM domain-containing protein</fullName>
    </recommendedName>
</protein>
<accession>A0A8H3QQC1</accession>
<evidence type="ECO:0000313" key="3">
    <source>
        <dbReference type="EMBL" id="GES89075.1"/>
    </source>
</evidence>